<reference evidence="2" key="1">
    <citation type="submission" date="2019-09" db="EMBL/GenBank/DDBJ databases">
        <title>Draft genome information of white flower Hibiscus syriacus.</title>
        <authorList>
            <person name="Kim Y.-M."/>
        </authorList>
    </citation>
    <scope>NUCLEOTIDE SEQUENCE [LARGE SCALE GENOMIC DNA]</scope>
    <source>
        <strain evidence="2">YM2019G1</strain>
    </source>
</reference>
<feature type="region of interest" description="Disordered" evidence="1">
    <location>
        <begin position="1"/>
        <end position="40"/>
    </location>
</feature>
<sequence length="71" mass="8097">MTTHSSKGVQSMLDKYPKKRQNGEQEVAEDTKIPTDDPGISEVEREKCYILPSKEKLNLSSMVRSVKMKLK</sequence>
<dbReference type="AlphaFoldDB" id="A0A6A2WVZ6"/>
<evidence type="ECO:0000256" key="1">
    <source>
        <dbReference type="SAM" id="MobiDB-lite"/>
    </source>
</evidence>
<proteinExistence type="predicted"/>
<keyword evidence="3" id="KW-1185">Reference proteome</keyword>
<dbReference type="EMBL" id="VEPZ02001737">
    <property type="protein sequence ID" value="KAE8659435.1"/>
    <property type="molecule type" value="Genomic_DNA"/>
</dbReference>
<name>A0A6A2WVZ6_HIBSY</name>
<accession>A0A6A2WVZ6</accession>
<evidence type="ECO:0000313" key="3">
    <source>
        <dbReference type="Proteomes" id="UP000436088"/>
    </source>
</evidence>
<gene>
    <name evidence="2" type="ORF">F3Y22_tig00116962pilonHSYRG00390</name>
</gene>
<dbReference type="Proteomes" id="UP000436088">
    <property type="component" value="Unassembled WGS sequence"/>
</dbReference>
<evidence type="ECO:0000313" key="2">
    <source>
        <dbReference type="EMBL" id="KAE8659435.1"/>
    </source>
</evidence>
<organism evidence="2 3">
    <name type="scientific">Hibiscus syriacus</name>
    <name type="common">Rose of Sharon</name>
    <dbReference type="NCBI Taxonomy" id="106335"/>
    <lineage>
        <taxon>Eukaryota</taxon>
        <taxon>Viridiplantae</taxon>
        <taxon>Streptophyta</taxon>
        <taxon>Embryophyta</taxon>
        <taxon>Tracheophyta</taxon>
        <taxon>Spermatophyta</taxon>
        <taxon>Magnoliopsida</taxon>
        <taxon>eudicotyledons</taxon>
        <taxon>Gunneridae</taxon>
        <taxon>Pentapetalae</taxon>
        <taxon>rosids</taxon>
        <taxon>malvids</taxon>
        <taxon>Malvales</taxon>
        <taxon>Malvaceae</taxon>
        <taxon>Malvoideae</taxon>
        <taxon>Hibiscus</taxon>
    </lineage>
</organism>
<protein>
    <submittedName>
        <fullName evidence="2">Uncharacterized protein</fullName>
    </submittedName>
</protein>
<comment type="caution">
    <text evidence="2">The sequence shown here is derived from an EMBL/GenBank/DDBJ whole genome shotgun (WGS) entry which is preliminary data.</text>
</comment>